<evidence type="ECO:0000313" key="3">
    <source>
        <dbReference type="Proteomes" id="UP001054945"/>
    </source>
</evidence>
<protein>
    <submittedName>
        <fullName evidence="2">FRAS1-related extracellular matrix protein 2</fullName>
    </submittedName>
</protein>
<dbReference type="GO" id="GO:0009653">
    <property type="term" value="P:anatomical structure morphogenesis"/>
    <property type="evidence" value="ECO:0007669"/>
    <property type="project" value="TreeGrafter"/>
</dbReference>
<keyword evidence="1" id="KW-0472">Membrane</keyword>
<organism evidence="2 3">
    <name type="scientific">Caerostris extrusa</name>
    <name type="common">Bark spider</name>
    <name type="synonym">Caerostris bankana</name>
    <dbReference type="NCBI Taxonomy" id="172846"/>
    <lineage>
        <taxon>Eukaryota</taxon>
        <taxon>Metazoa</taxon>
        <taxon>Ecdysozoa</taxon>
        <taxon>Arthropoda</taxon>
        <taxon>Chelicerata</taxon>
        <taxon>Arachnida</taxon>
        <taxon>Araneae</taxon>
        <taxon>Araneomorphae</taxon>
        <taxon>Entelegynae</taxon>
        <taxon>Araneoidea</taxon>
        <taxon>Araneidae</taxon>
        <taxon>Caerostris</taxon>
    </lineage>
</organism>
<accession>A0AAV4U1S0</accession>
<proteinExistence type="predicted"/>
<keyword evidence="1" id="KW-1133">Transmembrane helix</keyword>
<gene>
    <name evidence="2" type="primary">FREM2</name>
    <name evidence="2" type="ORF">CEXT_576651</name>
</gene>
<dbReference type="AlphaFoldDB" id="A0AAV4U1S0"/>
<reference evidence="2 3" key="1">
    <citation type="submission" date="2021-06" db="EMBL/GenBank/DDBJ databases">
        <title>Caerostris extrusa draft genome.</title>
        <authorList>
            <person name="Kono N."/>
            <person name="Arakawa K."/>
        </authorList>
    </citation>
    <scope>NUCLEOTIDE SEQUENCE [LARGE SCALE GENOMIC DNA]</scope>
</reference>
<keyword evidence="1" id="KW-0812">Transmembrane</keyword>
<dbReference type="PANTHER" id="PTHR45739">
    <property type="entry name" value="MATRIX PROTEIN, PUTATIVE-RELATED"/>
    <property type="match status" value="1"/>
</dbReference>
<dbReference type="EMBL" id="BPLR01012154">
    <property type="protein sequence ID" value="GIY51738.1"/>
    <property type="molecule type" value="Genomic_DNA"/>
</dbReference>
<evidence type="ECO:0000313" key="2">
    <source>
        <dbReference type="EMBL" id="GIY51738.1"/>
    </source>
</evidence>
<evidence type="ECO:0000256" key="1">
    <source>
        <dbReference type="SAM" id="Phobius"/>
    </source>
</evidence>
<sequence>MWEFTSYYDMSELVNECGGTITTDGQVMNLVQSYVSVRVPLYVSYIFHSPIATGGWQHNDLSSQLRLTFVYDTAILWQNGIGAPEESLLQGYLYPTRMTIGQDGKLLVNFRTEPRFRGQFVLNHPDSGYISMVMAPEHPDLSFTLELLRTEPTLAQPEQEWQFVSDYAVRDYSGLYLVKLVPCTVTEDVEYSNPPQCNPRDPVSFDLHVRFQQVSDPVPAEYSLNTHLHLMRKRDLWLSDGSMGFGEDSDASFVPGDTVYGRVMMDPAQNLGESFFVNVEKCFLCTGVDGYVPKYDPEHNEFGCVADSQNLLYTFKIIDKGAPRSVEKEFRSVPFNAILASDDPDSEVQALRRQANADGFRFDSTPLFQVSYGRQWFVHCIYTVRSKDKATRGIGKRSVATQALPRIRRSVQDAEEVGFNGRGTNMNRLVLQYSERKRELKSVPELQKPSKTAGDSSAIIVTLGVVGSIFIIAITVVLLSKKERRTALRPPSHAPTIVSATTGQSRVLSVRHYVVSGDHTEV</sequence>
<name>A0AAV4U1S0_CAEEX</name>
<dbReference type="InterPro" id="IPR051561">
    <property type="entry name" value="FRAS1_ECM"/>
</dbReference>
<comment type="caution">
    <text evidence="2">The sequence shown here is derived from an EMBL/GenBank/DDBJ whole genome shotgun (WGS) entry which is preliminary data.</text>
</comment>
<dbReference type="PANTHER" id="PTHR45739:SF8">
    <property type="entry name" value="FRAS1-RELATED EXTRACELLULAR MATRIX PROTEIN 1"/>
    <property type="match status" value="1"/>
</dbReference>
<keyword evidence="3" id="KW-1185">Reference proteome</keyword>
<dbReference type="Proteomes" id="UP001054945">
    <property type="component" value="Unassembled WGS sequence"/>
</dbReference>
<feature type="transmembrane region" description="Helical" evidence="1">
    <location>
        <begin position="458"/>
        <end position="479"/>
    </location>
</feature>